<keyword evidence="3" id="KW-1185">Reference proteome</keyword>
<dbReference type="Pfam" id="PF01266">
    <property type="entry name" value="DAO"/>
    <property type="match status" value="1"/>
</dbReference>
<dbReference type="InterPro" id="IPR006076">
    <property type="entry name" value="FAD-dep_OxRdtase"/>
</dbReference>
<protein>
    <recommendedName>
        <fullName evidence="1">FAD dependent oxidoreductase domain-containing protein</fullName>
    </recommendedName>
</protein>
<name>A0A9P4WCQ8_CURKU</name>
<gene>
    <name evidence="2" type="ORF">E8E13_011585</name>
</gene>
<dbReference type="GO" id="GO:0005737">
    <property type="term" value="C:cytoplasm"/>
    <property type="evidence" value="ECO:0007669"/>
    <property type="project" value="TreeGrafter"/>
</dbReference>
<sequence length="468" mass="51862">MSPDRYANKFPVANGLSSYWRNQIGPIDTHRTTINLEESSDIVIIGAGYAGASIAHHLLEEAASSNGTVPSIIILEAREACSGATGRNGGHLKPDPVYRASRMIDSHGRAVAEHVASFEARHIDAIEDLVSREHIDCDFERAKAIDVCLYDAGQVQMKAIVDKLIQADLPSAKEVQLHLGPEAEEVSGVKGALSCLSYNAARLWPYKLVAHLLEKAISRGVHLQTFTPVTSVSPTKQDLEGYRWLVHTTRGSIRSRSVIYATNGYTSALVQEMKDKIVPVRGIVARLAGAKLPELKNSYLMRFSDQEYDYMISRPDGSIILGGARRDFYKKLNQWYDVTDDSRLMEGARGYFDGYMQRHFAGWEDSDVQSEEVWTGIMGYSNDGFPFVGPVCDKPGQFICAGFTGHGMPQVYLSAKAVASMVLTGETAEVDLPIPYRLSKERWYQARDHMSLEAWRKVVGNETTHAVL</sequence>
<dbReference type="EMBL" id="SWKU01000002">
    <property type="protein sequence ID" value="KAF3010072.1"/>
    <property type="molecule type" value="Genomic_DNA"/>
</dbReference>
<dbReference type="InterPro" id="IPR036188">
    <property type="entry name" value="FAD/NAD-bd_sf"/>
</dbReference>
<evidence type="ECO:0000313" key="3">
    <source>
        <dbReference type="Proteomes" id="UP000801428"/>
    </source>
</evidence>
<dbReference type="OrthoDB" id="429143at2759"/>
<feature type="domain" description="FAD dependent oxidoreductase" evidence="1">
    <location>
        <begin position="41"/>
        <end position="420"/>
    </location>
</feature>
<dbReference type="Gene3D" id="3.50.50.60">
    <property type="entry name" value="FAD/NAD(P)-binding domain"/>
    <property type="match status" value="1"/>
</dbReference>
<dbReference type="Gene3D" id="3.30.9.10">
    <property type="entry name" value="D-Amino Acid Oxidase, subunit A, domain 2"/>
    <property type="match status" value="1"/>
</dbReference>
<evidence type="ECO:0000313" key="2">
    <source>
        <dbReference type="EMBL" id="KAF3010072.1"/>
    </source>
</evidence>
<evidence type="ECO:0000259" key="1">
    <source>
        <dbReference type="Pfam" id="PF01266"/>
    </source>
</evidence>
<dbReference type="AlphaFoldDB" id="A0A9P4WCQ8"/>
<reference evidence="2" key="1">
    <citation type="submission" date="2019-04" db="EMBL/GenBank/DDBJ databases">
        <title>Sequencing of skin fungus with MAO and IRED activity.</title>
        <authorList>
            <person name="Marsaioli A.J."/>
            <person name="Bonatto J.M.C."/>
            <person name="Reis Junior O."/>
        </authorList>
    </citation>
    <scope>NUCLEOTIDE SEQUENCE</scope>
    <source>
        <strain evidence="2">30M1</strain>
    </source>
</reference>
<dbReference type="PANTHER" id="PTHR13847:SF279">
    <property type="entry name" value="FAD DEPENDENT OXIDOREDUCTASE DOMAIN-CONTAINING PROTEIN-RELATED"/>
    <property type="match status" value="1"/>
</dbReference>
<comment type="caution">
    <text evidence="2">The sequence shown here is derived from an EMBL/GenBank/DDBJ whole genome shotgun (WGS) entry which is preliminary data.</text>
</comment>
<dbReference type="PANTHER" id="PTHR13847">
    <property type="entry name" value="SARCOSINE DEHYDROGENASE-RELATED"/>
    <property type="match status" value="1"/>
</dbReference>
<dbReference type="SUPFAM" id="SSF51905">
    <property type="entry name" value="FAD/NAD(P)-binding domain"/>
    <property type="match status" value="1"/>
</dbReference>
<organism evidence="2 3">
    <name type="scientific">Curvularia kusanoi</name>
    <name type="common">Cochliobolus kusanoi</name>
    <dbReference type="NCBI Taxonomy" id="90978"/>
    <lineage>
        <taxon>Eukaryota</taxon>
        <taxon>Fungi</taxon>
        <taxon>Dikarya</taxon>
        <taxon>Ascomycota</taxon>
        <taxon>Pezizomycotina</taxon>
        <taxon>Dothideomycetes</taxon>
        <taxon>Pleosporomycetidae</taxon>
        <taxon>Pleosporales</taxon>
        <taxon>Pleosporineae</taxon>
        <taxon>Pleosporaceae</taxon>
        <taxon>Curvularia</taxon>
    </lineage>
</organism>
<accession>A0A9P4WCQ8</accession>
<dbReference type="Proteomes" id="UP000801428">
    <property type="component" value="Unassembled WGS sequence"/>
</dbReference>
<proteinExistence type="predicted"/>